<evidence type="ECO:0000256" key="2">
    <source>
        <dbReference type="ARBA" id="ARBA00022723"/>
    </source>
</evidence>
<dbReference type="AlphaFoldDB" id="A0A5B9MGD6"/>
<keyword evidence="8" id="KW-1185">Reference proteome</keyword>
<dbReference type="InterPro" id="IPR050738">
    <property type="entry name" value="Sulfatase"/>
</dbReference>
<dbReference type="InterPro" id="IPR017850">
    <property type="entry name" value="Alkaline_phosphatase_core_sf"/>
</dbReference>
<evidence type="ECO:0000256" key="4">
    <source>
        <dbReference type="ARBA" id="ARBA00022837"/>
    </source>
</evidence>
<evidence type="ECO:0000313" key="8">
    <source>
        <dbReference type="Proteomes" id="UP000321353"/>
    </source>
</evidence>
<feature type="chain" id="PRO_5023030853" evidence="5">
    <location>
        <begin position="21"/>
        <end position="480"/>
    </location>
</feature>
<dbReference type="GO" id="GO:0004065">
    <property type="term" value="F:arylsulfatase activity"/>
    <property type="evidence" value="ECO:0007669"/>
    <property type="project" value="UniProtKB-EC"/>
</dbReference>
<name>A0A5B9MGD6_9BACT</name>
<dbReference type="Gene3D" id="3.40.720.10">
    <property type="entry name" value="Alkaline Phosphatase, subunit A"/>
    <property type="match status" value="1"/>
</dbReference>
<dbReference type="EMBL" id="CP036264">
    <property type="protein sequence ID" value="QEG00229.1"/>
    <property type="molecule type" value="Genomic_DNA"/>
</dbReference>
<evidence type="ECO:0000259" key="6">
    <source>
        <dbReference type="Pfam" id="PF00884"/>
    </source>
</evidence>
<feature type="domain" description="Sulfatase N-terminal" evidence="6">
    <location>
        <begin position="24"/>
        <end position="345"/>
    </location>
</feature>
<reference evidence="7 8" key="1">
    <citation type="submission" date="2019-02" db="EMBL/GenBank/DDBJ databases">
        <title>Planctomycetal bacteria perform biofilm scaping via a novel small molecule.</title>
        <authorList>
            <person name="Jeske O."/>
            <person name="Boedeker C."/>
            <person name="Wiegand S."/>
            <person name="Breitling P."/>
            <person name="Kallscheuer N."/>
            <person name="Jogler M."/>
            <person name="Rohde M."/>
            <person name="Petersen J."/>
            <person name="Medema M.H."/>
            <person name="Surup F."/>
            <person name="Jogler C."/>
        </authorList>
    </citation>
    <scope>NUCLEOTIDE SEQUENCE [LARGE SCALE GENOMIC DNA]</scope>
    <source>
        <strain evidence="7 8">Mal15</strain>
    </source>
</reference>
<evidence type="ECO:0000256" key="3">
    <source>
        <dbReference type="ARBA" id="ARBA00022801"/>
    </source>
</evidence>
<dbReference type="Proteomes" id="UP000321353">
    <property type="component" value="Chromosome"/>
</dbReference>
<dbReference type="Pfam" id="PF00884">
    <property type="entry name" value="Sulfatase"/>
    <property type="match status" value="1"/>
</dbReference>
<comment type="similarity">
    <text evidence="1">Belongs to the sulfatase family.</text>
</comment>
<dbReference type="InterPro" id="IPR024607">
    <property type="entry name" value="Sulfatase_CS"/>
</dbReference>
<keyword evidence="3 7" id="KW-0378">Hydrolase</keyword>
<dbReference type="KEGG" id="smam:Mal15_42990"/>
<gene>
    <name evidence="7" type="primary">atsA_52</name>
    <name evidence="7" type="ORF">Mal15_42990</name>
</gene>
<keyword evidence="5" id="KW-0732">Signal</keyword>
<dbReference type="GO" id="GO:0046872">
    <property type="term" value="F:metal ion binding"/>
    <property type="evidence" value="ECO:0007669"/>
    <property type="project" value="UniProtKB-KW"/>
</dbReference>
<protein>
    <submittedName>
        <fullName evidence="7">Arylsulfatase</fullName>
        <ecNumber evidence="7">3.1.6.1</ecNumber>
    </submittedName>
</protein>
<dbReference type="InterPro" id="IPR000917">
    <property type="entry name" value="Sulfatase_N"/>
</dbReference>
<dbReference type="PROSITE" id="PS00149">
    <property type="entry name" value="SULFATASE_2"/>
    <property type="match status" value="1"/>
</dbReference>
<evidence type="ECO:0000256" key="5">
    <source>
        <dbReference type="SAM" id="SignalP"/>
    </source>
</evidence>
<sequence precursor="true">MKPFALLSFVLLLGSVHALADDRPNIIVIMADDMGYADAGFTGAKDIQTPNLDKLAASGVVFRQGYANHPFCGPTRAALMSGRYQHRFGFETNPAYDPANPIMGIDPDVTLFPKRLQKAGYVTGCVGKWHLGAAAPFHPNNRGFDYFYGFLGGGHDYFRIDLTQPVKEAYLQSLTRNDKPATFDGYLTTGLSRDAAGFVASNKDKPFFLYLAYNAPHGPLQAPDEDIERYKHIEDQKRRVYAAMVDVMDRGIGEVISAVEENGLRDNTLIFFLSDNGGPQATKQKPGKWNGSSNEPFRGGKGDLYEGGVHVPFIASWPTKIPAGTTFDSPVISIDISRTAIAAAGATPGDKHAMEGVDLIPFVTGEKTGAPHDNLYWRSGPRWSVLAADGTKHVQENDSKSAQLFFLPDDVSESNDLITDKPERARQLRETFERWDEENVPCRLMGYIDYHKKRDVFFSEAIPEEAKESGYKPNVKGNFK</sequence>
<proteinExistence type="inferred from homology"/>
<dbReference type="PANTHER" id="PTHR42693:SF53">
    <property type="entry name" value="ENDO-4-O-SULFATASE"/>
    <property type="match status" value="1"/>
</dbReference>
<accession>A0A5B9MGD6</accession>
<evidence type="ECO:0000313" key="7">
    <source>
        <dbReference type="EMBL" id="QEG00229.1"/>
    </source>
</evidence>
<evidence type="ECO:0000256" key="1">
    <source>
        <dbReference type="ARBA" id="ARBA00008779"/>
    </source>
</evidence>
<dbReference type="SUPFAM" id="SSF53649">
    <property type="entry name" value="Alkaline phosphatase-like"/>
    <property type="match status" value="1"/>
</dbReference>
<keyword evidence="4" id="KW-0106">Calcium</keyword>
<organism evidence="7 8">
    <name type="scientific">Stieleria maiorica</name>
    <dbReference type="NCBI Taxonomy" id="2795974"/>
    <lineage>
        <taxon>Bacteria</taxon>
        <taxon>Pseudomonadati</taxon>
        <taxon>Planctomycetota</taxon>
        <taxon>Planctomycetia</taxon>
        <taxon>Pirellulales</taxon>
        <taxon>Pirellulaceae</taxon>
        <taxon>Stieleria</taxon>
    </lineage>
</organism>
<dbReference type="PANTHER" id="PTHR42693">
    <property type="entry name" value="ARYLSULFATASE FAMILY MEMBER"/>
    <property type="match status" value="1"/>
</dbReference>
<feature type="signal peptide" evidence="5">
    <location>
        <begin position="1"/>
        <end position="20"/>
    </location>
</feature>
<dbReference type="RefSeq" id="WP_147869499.1">
    <property type="nucleotide sequence ID" value="NZ_CP036264.1"/>
</dbReference>
<keyword evidence="2" id="KW-0479">Metal-binding</keyword>
<dbReference type="EC" id="3.1.6.1" evidence="7"/>